<keyword evidence="2" id="KW-0472">Membrane</keyword>
<keyword evidence="2" id="KW-1133">Transmembrane helix</keyword>
<keyword evidence="3" id="KW-1185">Reference proteome</keyword>
<evidence type="ECO:0000256" key="2">
    <source>
        <dbReference type="SAM" id="Phobius"/>
    </source>
</evidence>
<dbReference type="OrthoDB" id="1932094at2759"/>
<dbReference type="RefSeq" id="XP_004493956.1">
    <property type="nucleotide sequence ID" value="XM_004493899.3"/>
</dbReference>
<evidence type="ECO:0000313" key="3">
    <source>
        <dbReference type="Proteomes" id="UP000087171"/>
    </source>
</evidence>
<feature type="region of interest" description="Disordered" evidence="1">
    <location>
        <begin position="46"/>
        <end position="66"/>
    </location>
</feature>
<gene>
    <name evidence="4" type="primary">LOC101489279</name>
</gene>
<feature type="transmembrane region" description="Helical" evidence="2">
    <location>
        <begin position="6"/>
        <end position="27"/>
    </location>
</feature>
<reference evidence="3" key="1">
    <citation type="journal article" date="2013" name="Nat. Biotechnol.">
        <title>Draft genome sequence of chickpea (Cicer arietinum) provides a resource for trait improvement.</title>
        <authorList>
            <person name="Varshney R.K."/>
            <person name="Song C."/>
            <person name="Saxena R.K."/>
            <person name="Azam S."/>
            <person name="Yu S."/>
            <person name="Sharpe A.G."/>
            <person name="Cannon S."/>
            <person name="Baek J."/>
            <person name="Rosen B.D."/>
            <person name="Tar'an B."/>
            <person name="Millan T."/>
            <person name="Zhang X."/>
            <person name="Ramsay L.D."/>
            <person name="Iwata A."/>
            <person name="Wang Y."/>
            <person name="Nelson W."/>
            <person name="Farmer A.D."/>
            <person name="Gaur P.M."/>
            <person name="Soderlund C."/>
            <person name="Penmetsa R.V."/>
            <person name="Xu C."/>
            <person name="Bharti A.K."/>
            <person name="He W."/>
            <person name="Winter P."/>
            <person name="Zhao S."/>
            <person name="Hane J.K."/>
            <person name="Carrasquilla-Garcia N."/>
            <person name="Condie J.A."/>
            <person name="Upadhyaya H.D."/>
            <person name="Luo M.C."/>
            <person name="Thudi M."/>
            <person name="Gowda C.L."/>
            <person name="Singh N.P."/>
            <person name="Lichtenzveig J."/>
            <person name="Gali K.K."/>
            <person name="Rubio J."/>
            <person name="Nadarajan N."/>
            <person name="Dolezel J."/>
            <person name="Bansal K.C."/>
            <person name="Xu X."/>
            <person name="Edwards D."/>
            <person name="Zhang G."/>
            <person name="Kahl G."/>
            <person name="Gil J."/>
            <person name="Singh K.B."/>
            <person name="Datta S.K."/>
            <person name="Jackson S.A."/>
            <person name="Wang J."/>
            <person name="Cook D.R."/>
        </authorList>
    </citation>
    <scope>NUCLEOTIDE SEQUENCE [LARGE SCALE GENOMIC DNA]</scope>
    <source>
        <strain evidence="3">cv. CDC Frontier</strain>
    </source>
</reference>
<organism evidence="3 4">
    <name type="scientific">Cicer arietinum</name>
    <name type="common">Chickpea</name>
    <name type="synonym">Garbanzo</name>
    <dbReference type="NCBI Taxonomy" id="3827"/>
    <lineage>
        <taxon>Eukaryota</taxon>
        <taxon>Viridiplantae</taxon>
        <taxon>Streptophyta</taxon>
        <taxon>Embryophyta</taxon>
        <taxon>Tracheophyta</taxon>
        <taxon>Spermatophyta</taxon>
        <taxon>Magnoliopsida</taxon>
        <taxon>eudicotyledons</taxon>
        <taxon>Gunneridae</taxon>
        <taxon>Pentapetalae</taxon>
        <taxon>rosids</taxon>
        <taxon>fabids</taxon>
        <taxon>Fabales</taxon>
        <taxon>Fabaceae</taxon>
        <taxon>Papilionoideae</taxon>
        <taxon>50 kb inversion clade</taxon>
        <taxon>NPAAA clade</taxon>
        <taxon>Hologalegina</taxon>
        <taxon>IRL clade</taxon>
        <taxon>Cicereae</taxon>
        <taxon>Cicer</taxon>
    </lineage>
</organism>
<protein>
    <submittedName>
        <fullName evidence="4">Uncharacterized protein LOC101489279</fullName>
    </submittedName>
</protein>
<evidence type="ECO:0000313" key="4">
    <source>
        <dbReference type="RefSeq" id="XP_004493956.1"/>
    </source>
</evidence>
<dbReference type="KEGG" id="cam:101489279"/>
<dbReference type="AlphaFoldDB" id="A0A1S2XUP7"/>
<dbReference type="Proteomes" id="UP000087171">
    <property type="component" value="Chromosome Ca3"/>
</dbReference>
<proteinExistence type="predicted"/>
<dbReference type="GeneID" id="101489279"/>
<name>A0A1S2XUP7_CICAR</name>
<evidence type="ECO:0000256" key="1">
    <source>
        <dbReference type="SAM" id="MobiDB-lite"/>
    </source>
</evidence>
<sequence length="91" mass="10286">MSYMEIRSSTFISNCFFLFLILSLPYFSRGGLEALDSEIYEIDYRGPETHSSMPPPDHSHDKPHYKSSTAATKAIMGVHATMKQKVKKVQG</sequence>
<keyword evidence="2" id="KW-0812">Transmembrane</keyword>
<reference evidence="4" key="2">
    <citation type="submission" date="2025-08" db="UniProtKB">
        <authorList>
            <consortium name="RefSeq"/>
        </authorList>
    </citation>
    <scope>IDENTIFICATION</scope>
    <source>
        <tissue evidence="4">Etiolated seedlings</tissue>
    </source>
</reference>
<accession>A0A1S2XUP7</accession>
<dbReference type="PaxDb" id="3827-XP_004493956.1"/>